<organism evidence="2">
    <name type="scientific">Sigmofec virus UA08Rod_6641</name>
    <dbReference type="NCBI Taxonomy" id="2929236"/>
    <lineage>
        <taxon>Viruses</taxon>
        <taxon>Monodnaviria</taxon>
        <taxon>Sangervirae</taxon>
        <taxon>Phixviricota</taxon>
        <taxon>Malgrandaviricetes</taxon>
        <taxon>Petitvirales</taxon>
        <taxon>Microviridae</taxon>
    </lineage>
</organism>
<proteinExistence type="predicted"/>
<sequence>MCLSPLLLNREHWHRYVPCGRCPECVSLFSQIWALRCVLEAQGHKENCFLTLTYAEAPPEGVVKRDLQLFFKRLRRALGAEHPIRYFACGEYGKKGLRPHYHVLIFGWSPDDLEFFQTTSKNERLYRSPFIESLWTLGFSSVGELTYNSCKYASLYLQKFNRVPEGANKPFRLMSLKPGIGFEFITPRLLESRGIYYRGVKYPIPRYFLEVLRRQGFDADSYIAHRKEVTTSNKNHLAGRTPEERNKNFFKFFSKNS</sequence>
<reference evidence="2" key="1">
    <citation type="submission" date="2022-02" db="EMBL/GenBank/DDBJ databases">
        <title>Towards deciphering the DNA virus diversity associated with rodent species in the families Cricetidae and Heteromyidae.</title>
        <authorList>
            <person name="Lund M."/>
            <person name="Larsen B.B."/>
            <person name="Gryseels S."/>
            <person name="Kraberger S."/>
            <person name="Rowsey D.M."/>
            <person name="Steger L."/>
            <person name="Yule K.M."/>
            <person name="Upham N.S."/>
            <person name="Worobey M."/>
            <person name="Van Doorslaer K."/>
            <person name="Varsani A."/>
        </authorList>
    </citation>
    <scope>NUCLEOTIDE SEQUENCE</scope>
    <source>
        <strain evidence="2">UA08Rod_6641</strain>
    </source>
</reference>
<dbReference type="EMBL" id="OM869503">
    <property type="protein sequence ID" value="UPW40826.1"/>
    <property type="molecule type" value="Genomic_DNA"/>
</dbReference>
<dbReference type="Pfam" id="PF23343">
    <property type="entry name" value="REP_ORF2-G2P"/>
    <property type="match status" value="1"/>
</dbReference>
<evidence type="ECO:0000259" key="1">
    <source>
        <dbReference type="Pfam" id="PF23343"/>
    </source>
</evidence>
<feature type="domain" description="Replication-associated protein ORF2/G2P" evidence="1">
    <location>
        <begin position="47"/>
        <end position="160"/>
    </location>
</feature>
<evidence type="ECO:0000313" key="2">
    <source>
        <dbReference type="EMBL" id="UPW40826.1"/>
    </source>
</evidence>
<accession>A0A976R559</accession>
<dbReference type="InterPro" id="IPR056906">
    <property type="entry name" value="ORF2/G2P_dom"/>
</dbReference>
<protein>
    <submittedName>
        <fullName evidence="2">Replication initiator protein</fullName>
    </submittedName>
</protein>
<name>A0A976R559_9VIRU</name>